<dbReference type="PANTHER" id="PTHR14096:SF34">
    <property type="entry name" value="APOLIPOPROTEIN L3-LIKE-RELATED"/>
    <property type="match status" value="1"/>
</dbReference>
<evidence type="ECO:0000256" key="3">
    <source>
        <dbReference type="SAM" id="Phobius"/>
    </source>
</evidence>
<accession>A0A3B3QL38</accession>
<dbReference type="GO" id="GO:0042157">
    <property type="term" value="P:lipoprotein metabolic process"/>
    <property type="evidence" value="ECO:0007669"/>
    <property type="project" value="InterPro"/>
</dbReference>
<dbReference type="GO" id="GO:0005576">
    <property type="term" value="C:extracellular region"/>
    <property type="evidence" value="ECO:0007669"/>
    <property type="project" value="InterPro"/>
</dbReference>
<dbReference type="GeneTree" id="ENSGT01030000234599"/>
<organism evidence="4 5">
    <name type="scientific">Paramormyrops kingsleyae</name>
    <dbReference type="NCBI Taxonomy" id="1676925"/>
    <lineage>
        <taxon>Eukaryota</taxon>
        <taxon>Metazoa</taxon>
        <taxon>Chordata</taxon>
        <taxon>Craniata</taxon>
        <taxon>Vertebrata</taxon>
        <taxon>Euteleostomi</taxon>
        <taxon>Actinopterygii</taxon>
        <taxon>Neopterygii</taxon>
        <taxon>Teleostei</taxon>
        <taxon>Osteoglossocephala</taxon>
        <taxon>Osteoglossomorpha</taxon>
        <taxon>Osteoglossiformes</taxon>
        <taxon>Mormyridae</taxon>
        <taxon>Paramormyrops</taxon>
    </lineage>
</organism>
<reference evidence="4" key="1">
    <citation type="submission" date="2025-08" db="UniProtKB">
        <authorList>
            <consortium name="Ensembl"/>
        </authorList>
    </citation>
    <scope>IDENTIFICATION</scope>
</reference>
<keyword evidence="3" id="KW-1133">Transmembrane helix</keyword>
<dbReference type="Proteomes" id="UP000261540">
    <property type="component" value="Unplaced"/>
</dbReference>
<proteinExistence type="inferred from homology"/>
<keyword evidence="3" id="KW-0812">Transmembrane</keyword>
<evidence type="ECO:0000256" key="2">
    <source>
        <dbReference type="SAM" id="Coils"/>
    </source>
</evidence>
<keyword evidence="3" id="KW-0472">Membrane</keyword>
<dbReference type="GO" id="GO:0008289">
    <property type="term" value="F:lipid binding"/>
    <property type="evidence" value="ECO:0007669"/>
    <property type="project" value="InterPro"/>
</dbReference>
<name>A0A3B3QL38_9TELE</name>
<comment type="similarity">
    <text evidence="1">Belongs to the apolipoprotein L family.</text>
</comment>
<evidence type="ECO:0000313" key="5">
    <source>
        <dbReference type="Proteomes" id="UP000261540"/>
    </source>
</evidence>
<keyword evidence="5" id="KW-1185">Reference proteome</keyword>
<reference evidence="4" key="2">
    <citation type="submission" date="2025-09" db="UniProtKB">
        <authorList>
            <consortium name="Ensembl"/>
        </authorList>
    </citation>
    <scope>IDENTIFICATION</scope>
</reference>
<feature type="transmembrane region" description="Helical" evidence="3">
    <location>
        <begin position="228"/>
        <end position="246"/>
    </location>
</feature>
<sequence>MGNPHEVNEGAWHTEGADDRGRTPWRYYSGIHEHRNIEHTVRYSRSAEKAKLPCLFMFIKLSLLEMTADGLERVHFRTTVGCLTGGVVGAAGGVTSIVGLILAPFTLGASLIVTGVGIGVSVAGWTTSAVSNITNMVNQSKERKTIEETISEYRDKMEPILMSVEDIRTGIEKLKEHESYTNAANMAQTASRAGRGLGGIAELVRLTQVVNIGRVAAQAARVVRVAEVFTGVLSAVFIALDVYFIVKDAKEIHSIRQGSQQQNEIKSATMKLVANIREMVSHFEENLAQLESMRKQIQTEG</sequence>
<keyword evidence="2" id="KW-0175">Coiled coil</keyword>
<feature type="coiled-coil region" evidence="2">
    <location>
        <begin position="273"/>
        <end position="300"/>
    </location>
</feature>
<dbReference type="GO" id="GO:0016020">
    <property type="term" value="C:membrane"/>
    <property type="evidence" value="ECO:0007669"/>
    <property type="project" value="TreeGrafter"/>
</dbReference>
<dbReference type="Ensembl" id="ENSPKIT00000030870.1">
    <property type="protein sequence ID" value="ENSPKIP00000006833.1"/>
    <property type="gene ID" value="ENSPKIG00000022962.1"/>
</dbReference>
<evidence type="ECO:0000256" key="1">
    <source>
        <dbReference type="ARBA" id="ARBA00010090"/>
    </source>
</evidence>
<dbReference type="AlphaFoldDB" id="A0A3B3QL38"/>
<evidence type="ECO:0000313" key="4">
    <source>
        <dbReference type="Ensembl" id="ENSPKIP00000006833.1"/>
    </source>
</evidence>
<dbReference type="PANTHER" id="PTHR14096">
    <property type="entry name" value="APOLIPOPROTEIN L"/>
    <property type="match status" value="1"/>
</dbReference>
<dbReference type="STRING" id="1676925.ENSPKIP00000006833"/>
<dbReference type="GO" id="GO:0006869">
    <property type="term" value="P:lipid transport"/>
    <property type="evidence" value="ECO:0007669"/>
    <property type="project" value="InterPro"/>
</dbReference>
<protein>
    <submittedName>
        <fullName evidence="4">Uncharacterized protein</fullName>
    </submittedName>
</protein>
<dbReference type="InterPro" id="IPR008405">
    <property type="entry name" value="ApoL"/>
</dbReference>
<dbReference type="Pfam" id="PF05461">
    <property type="entry name" value="ApoL"/>
    <property type="match status" value="1"/>
</dbReference>